<name>A0A8H3ZFL0_9PEZI</name>
<dbReference type="OrthoDB" id="4831490at2759"/>
<reference evidence="2 3" key="1">
    <citation type="submission" date="2019-12" db="EMBL/GenBank/DDBJ databases">
        <title>A genome sequence resource for the geographically widespread anthracnose pathogen Colletotrichum asianum.</title>
        <authorList>
            <person name="Meng Y."/>
        </authorList>
    </citation>
    <scope>NUCLEOTIDE SEQUENCE [LARGE SCALE GENOMIC DNA]</scope>
    <source>
        <strain evidence="2 3">ICMP 18580</strain>
    </source>
</reference>
<sequence>MASFNFAAIVVVILLLNLVFANPLPISEDASTTQILRARADEPPLPQTGYMQLAIPPSDTTQTQVRTTAGAGGLGAYAILNDGGSIFLVVEVDEDYTADDFDSFSGYRITVQCHDTVFQFEQPHDLLFRPRRSLWARVTAKQLDLWREEYESNEDSDIDITIWWKKDNAYDDD</sequence>
<proteinExistence type="predicted"/>
<dbReference type="AlphaFoldDB" id="A0A8H3ZFL0"/>
<gene>
    <name evidence="2" type="ORF">GQ607_014883</name>
</gene>
<evidence type="ECO:0000256" key="1">
    <source>
        <dbReference type="SAM" id="SignalP"/>
    </source>
</evidence>
<feature type="chain" id="PRO_5034007404" evidence="1">
    <location>
        <begin position="22"/>
        <end position="173"/>
    </location>
</feature>
<dbReference type="Proteomes" id="UP000434172">
    <property type="component" value="Unassembled WGS sequence"/>
</dbReference>
<evidence type="ECO:0000313" key="3">
    <source>
        <dbReference type="Proteomes" id="UP000434172"/>
    </source>
</evidence>
<keyword evidence="3" id="KW-1185">Reference proteome</keyword>
<organism evidence="2 3">
    <name type="scientific">Colletotrichum asianum</name>
    <dbReference type="NCBI Taxonomy" id="702518"/>
    <lineage>
        <taxon>Eukaryota</taxon>
        <taxon>Fungi</taxon>
        <taxon>Dikarya</taxon>
        <taxon>Ascomycota</taxon>
        <taxon>Pezizomycotina</taxon>
        <taxon>Sordariomycetes</taxon>
        <taxon>Hypocreomycetidae</taxon>
        <taxon>Glomerellales</taxon>
        <taxon>Glomerellaceae</taxon>
        <taxon>Colletotrichum</taxon>
        <taxon>Colletotrichum gloeosporioides species complex</taxon>
    </lineage>
</organism>
<keyword evidence="1" id="KW-0732">Signal</keyword>
<feature type="signal peptide" evidence="1">
    <location>
        <begin position="1"/>
        <end position="21"/>
    </location>
</feature>
<accession>A0A8H3ZFL0</accession>
<comment type="caution">
    <text evidence="2">The sequence shown here is derived from an EMBL/GenBank/DDBJ whole genome shotgun (WGS) entry which is preliminary data.</text>
</comment>
<dbReference type="EMBL" id="WOWK01000121">
    <property type="protein sequence ID" value="KAF0317859.1"/>
    <property type="molecule type" value="Genomic_DNA"/>
</dbReference>
<evidence type="ECO:0000313" key="2">
    <source>
        <dbReference type="EMBL" id="KAF0317859.1"/>
    </source>
</evidence>
<protein>
    <submittedName>
        <fullName evidence="2">Uncharacterized protein</fullName>
    </submittedName>
</protein>